<dbReference type="PANTHER" id="PTHR23537">
    <property type="match status" value="1"/>
</dbReference>
<feature type="transmembrane region" description="Helical" evidence="5">
    <location>
        <begin position="367"/>
        <end position="386"/>
    </location>
</feature>
<evidence type="ECO:0000256" key="1">
    <source>
        <dbReference type="ARBA" id="ARBA00004141"/>
    </source>
</evidence>
<feature type="transmembrane region" description="Helical" evidence="5">
    <location>
        <begin position="255"/>
        <end position="273"/>
    </location>
</feature>
<dbReference type="PROSITE" id="PS00217">
    <property type="entry name" value="SUGAR_TRANSPORT_2"/>
    <property type="match status" value="1"/>
</dbReference>
<dbReference type="Gene3D" id="1.20.1250.20">
    <property type="entry name" value="MFS general substrate transporter like domains"/>
    <property type="match status" value="2"/>
</dbReference>
<feature type="transmembrane region" description="Helical" evidence="5">
    <location>
        <begin position="338"/>
        <end position="361"/>
    </location>
</feature>
<dbReference type="GO" id="GO:0022857">
    <property type="term" value="F:transmembrane transporter activity"/>
    <property type="evidence" value="ECO:0007669"/>
    <property type="project" value="InterPro"/>
</dbReference>
<evidence type="ECO:0000256" key="2">
    <source>
        <dbReference type="ARBA" id="ARBA00022692"/>
    </source>
</evidence>
<dbReference type="AlphaFoldDB" id="A0A1Z9Z1V8"/>
<dbReference type="InterPro" id="IPR036259">
    <property type="entry name" value="MFS_trans_sf"/>
</dbReference>
<sequence length="397" mass="43890">MDNFSSPTVSKQAKIYICAGIAALIVVHAIGRFAFTPLLPYFIQDGMFSIEQGANLATLNYAGYLIGALTAVKFSHVHQLKPLLLTSLILNCLCTLLQCWISNFDALLMLRLLNGITNGIVFVLAPSLILEWLVTHQKTHLSGLVYLGVSIGLILDSMLIDWTANLFTGAMRWLPVAFLSVPLTLYSVFYLNQIVIRPHQLSGTSSSQKLFDHNTTPLFIAYAGAGLGYILPMTFLPTLAHDVASQHTFWVKNVWLVTAMACLIFLPFWNWLGARFTDRFALLGSYLMQIIGVAGVLIFPNILGVLICAVFMGASFMGTVVSSQRIAKFFQPQQGAKLYALLISLYAGTQLLGPWLAKLYIQNGGTLLHSFSFGLLALIWGFIWTFRVPKHHSTSFD</sequence>
<feature type="transmembrane region" description="Helical" evidence="5">
    <location>
        <begin position="115"/>
        <end position="134"/>
    </location>
</feature>
<evidence type="ECO:0000313" key="6">
    <source>
        <dbReference type="EMBL" id="OUY08440.1"/>
    </source>
</evidence>
<keyword evidence="3 5" id="KW-1133">Transmembrane helix</keyword>
<dbReference type="EMBL" id="NEXX01000001">
    <property type="protein sequence ID" value="OUY08440.1"/>
    <property type="molecule type" value="Genomic_DNA"/>
</dbReference>
<dbReference type="SUPFAM" id="SSF103473">
    <property type="entry name" value="MFS general substrate transporter"/>
    <property type="match status" value="1"/>
</dbReference>
<feature type="transmembrane region" description="Helical" evidence="5">
    <location>
        <begin position="280"/>
        <end position="298"/>
    </location>
</feature>
<comment type="caution">
    <text evidence="6">The sequence shown here is derived from an EMBL/GenBank/DDBJ whole genome shotgun (WGS) entry which is preliminary data.</text>
</comment>
<reference evidence="6 7" key="1">
    <citation type="submission" date="2017-05" db="EMBL/GenBank/DDBJ databases">
        <title>Acinetobacter populi ANC 5415 (= PBJ7), whole genome shotgun sequencing project.</title>
        <authorList>
            <person name="Nemec A."/>
            <person name="Radolfova-Krizova L."/>
        </authorList>
    </citation>
    <scope>NUCLEOTIDE SEQUENCE [LARGE SCALE GENOMIC DNA]</scope>
    <source>
        <strain evidence="6 7">PBJ7</strain>
    </source>
</reference>
<dbReference type="Pfam" id="PF06779">
    <property type="entry name" value="MFS_4"/>
    <property type="match status" value="1"/>
</dbReference>
<feature type="transmembrane region" description="Helical" evidence="5">
    <location>
        <begin position="84"/>
        <end position="103"/>
    </location>
</feature>
<feature type="transmembrane region" description="Helical" evidence="5">
    <location>
        <begin position="304"/>
        <end position="326"/>
    </location>
</feature>
<feature type="transmembrane region" description="Helical" evidence="5">
    <location>
        <begin position="172"/>
        <end position="195"/>
    </location>
</feature>
<dbReference type="GO" id="GO:0005886">
    <property type="term" value="C:plasma membrane"/>
    <property type="evidence" value="ECO:0007669"/>
    <property type="project" value="TreeGrafter"/>
</dbReference>
<feature type="transmembrane region" description="Helical" evidence="5">
    <location>
        <begin position="54"/>
        <end position="72"/>
    </location>
</feature>
<evidence type="ECO:0000256" key="4">
    <source>
        <dbReference type="ARBA" id="ARBA00023136"/>
    </source>
</evidence>
<dbReference type="InterPro" id="IPR010645">
    <property type="entry name" value="MFS_4"/>
</dbReference>
<dbReference type="RefSeq" id="WP_087619108.1">
    <property type="nucleotide sequence ID" value="NZ_NEXX01000001.1"/>
</dbReference>
<protein>
    <submittedName>
        <fullName evidence="6">MFS transporter</fullName>
    </submittedName>
</protein>
<dbReference type="PANTHER" id="PTHR23537:SF1">
    <property type="entry name" value="SUGAR TRANSPORTER"/>
    <property type="match status" value="1"/>
</dbReference>
<name>A0A1Z9Z1V8_9GAMM</name>
<evidence type="ECO:0000256" key="3">
    <source>
        <dbReference type="ARBA" id="ARBA00022989"/>
    </source>
</evidence>
<feature type="transmembrane region" description="Helical" evidence="5">
    <location>
        <begin position="216"/>
        <end position="235"/>
    </location>
</feature>
<feature type="transmembrane region" description="Helical" evidence="5">
    <location>
        <begin position="141"/>
        <end position="160"/>
    </location>
</feature>
<comment type="subcellular location">
    <subcellularLocation>
        <location evidence="1">Membrane</location>
        <topology evidence="1">Multi-pass membrane protein</topology>
    </subcellularLocation>
</comment>
<keyword evidence="2 5" id="KW-0812">Transmembrane</keyword>
<organism evidence="6 7">
    <name type="scientific">Acinetobacter populi</name>
    <dbReference type="NCBI Taxonomy" id="1582270"/>
    <lineage>
        <taxon>Bacteria</taxon>
        <taxon>Pseudomonadati</taxon>
        <taxon>Pseudomonadota</taxon>
        <taxon>Gammaproteobacteria</taxon>
        <taxon>Moraxellales</taxon>
        <taxon>Moraxellaceae</taxon>
        <taxon>Acinetobacter</taxon>
    </lineage>
</organism>
<feature type="transmembrane region" description="Helical" evidence="5">
    <location>
        <begin position="15"/>
        <end position="34"/>
    </location>
</feature>
<evidence type="ECO:0000256" key="5">
    <source>
        <dbReference type="SAM" id="Phobius"/>
    </source>
</evidence>
<gene>
    <name evidence="6" type="ORF">CAP51_02140</name>
</gene>
<proteinExistence type="predicted"/>
<dbReference type="Proteomes" id="UP000196536">
    <property type="component" value="Unassembled WGS sequence"/>
</dbReference>
<accession>A0A1Z9Z1V8</accession>
<evidence type="ECO:0000313" key="7">
    <source>
        <dbReference type="Proteomes" id="UP000196536"/>
    </source>
</evidence>
<keyword evidence="7" id="KW-1185">Reference proteome</keyword>
<dbReference type="InterPro" id="IPR005829">
    <property type="entry name" value="Sugar_transporter_CS"/>
</dbReference>
<keyword evidence="4 5" id="KW-0472">Membrane</keyword>
<dbReference type="OrthoDB" id="9797953at2"/>